<dbReference type="EMBL" id="LXQA010290281">
    <property type="protein sequence ID" value="MCI41284.1"/>
    <property type="molecule type" value="Genomic_DNA"/>
</dbReference>
<reference evidence="1 2" key="1">
    <citation type="journal article" date="2018" name="Front. Plant Sci.">
        <title>Red Clover (Trifolium pratense) and Zigzag Clover (T. medium) - A Picture of Genomic Similarities and Differences.</title>
        <authorList>
            <person name="Dluhosova J."/>
            <person name="Istvanek J."/>
            <person name="Nedelnik J."/>
            <person name="Repkova J."/>
        </authorList>
    </citation>
    <scope>NUCLEOTIDE SEQUENCE [LARGE SCALE GENOMIC DNA]</scope>
    <source>
        <strain evidence="2">cv. 10/8</strain>
        <tissue evidence="1">Leaf</tissue>
    </source>
</reference>
<dbReference type="AlphaFoldDB" id="A0A392RYX4"/>
<feature type="non-terminal residue" evidence="1">
    <location>
        <position position="31"/>
    </location>
</feature>
<keyword evidence="2" id="KW-1185">Reference proteome</keyword>
<sequence length="31" mass="3321">MREAQPPADVSSKIFNLAQGTDRMCNAQLAG</sequence>
<accession>A0A392RYX4</accession>
<comment type="caution">
    <text evidence="1">The sequence shown here is derived from an EMBL/GenBank/DDBJ whole genome shotgun (WGS) entry which is preliminary data.</text>
</comment>
<protein>
    <submittedName>
        <fullName evidence="1">Uncharacterized protein</fullName>
    </submittedName>
</protein>
<organism evidence="1 2">
    <name type="scientific">Trifolium medium</name>
    <dbReference type="NCBI Taxonomy" id="97028"/>
    <lineage>
        <taxon>Eukaryota</taxon>
        <taxon>Viridiplantae</taxon>
        <taxon>Streptophyta</taxon>
        <taxon>Embryophyta</taxon>
        <taxon>Tracheophyta</taxon>
        <taxon>Spermatophyta</taxon>
        <taxon>Magnoliopsida</taxon>
        <taxon>eudicotyledons</taxon>
        <taxon>Gunneridae</taxon>
        <taxon>Pentapetalae</taxon>
        <taxon>rosids</taxon>
        <taxon>fabids</taxon>
        <taxon>Fabales</taxon>
        <taxon>Fabaceae</taxon>
        <taxon>Papilionoideae</taxon>
        <taxon>50 kb inversion clade</taxon>
        <taxon>NPAAA clade</taxon>
        <taxon>Hologalegina</taxon>
        <taxon>IRL clade</taxon>
        <taxon>Trifolieae</taxon>
        <taxon>Trifolium</taxon>
    </lineage>
</organism>
<name>A0A392RYX4_9FABA</name>
<evidence type="ECO:0000313" key="2">
    <source>
        <dbReference type="Proteomes" id="UP000265520"/>
    </source>
</evidence>
<dbReference type="Proteomes" id="UP000265520">
    <property type="component" value="Unassembled WGS sequence"/>
</dbReference>
<evidence type="ECO:0000313" key="1">
    <source>
        <dbReference type="EMBL" id="MCI41284.1"/>
    </source>
</evidence>
<proteinExistence type="predicted"/>